<dbReference type="PANTHER" id="PTHR46795:SF3">
    <property type="entry name" value="ABC TRANSPORTER PERMEASE"/>
    <property type="match status" value="1"/>
</dbReference>
<dbReference type="Pfam" id="PF02687">
    <property type="entry name" value="FtsX"/>
    <property type="match status" value="1"/>
</dbReference>
<accession>A0A6P1E3D8</accession>
<keyword evidence="4 6" id="KW-1133">Transmembrane helix</keyword>
<dbReference type="PANTHER" id="PTHR46795">
    <property type="entry name" value="ABC TRANSPORTER PERMEASE-RELATED-RELATED"/>
    <property type="match status" value="1"/>
</dbReference>
<dbReference type="GO" id="GO:0005886">
    <property type="term" value="C:plasma membrane"/>
    <property type="evidence" value="ECO:0007669"/>
    <property type="project" value="UniProtKB-SubCell"/>
</dbReference>
<proteinExistence type="inferred from homology"/>
<dbReference type="InterPro" id="IPR027022">
    <property type="entry name" value="ABC_permease_BceB-typ"/>
</dbReference>
<feature type="transmembrane region" description="Helical" evidence="6">
    <location>
        <begin position="195"/>
        <end position="215"/>
    </location>
</feature>
<comment type="similarity">
    <text evidence="6">Belongs to the ABC-4 integral membrane protein family.</text>
</comment>
<feature type="transmembrane region" description="Helical" evidence="6">
    <location>
        <begin position="152"/>
        <end position="174"/>
    </location>
</feature>
<comment type="subcellular location">
    <subcellularLocation>
        <location evidence="1 6">Cell membrane</location>
        <topology evidence="1 6">Multi-pass membrane protein</topology>
    </subcellularLocation>
</comment>
<dbReference type="Proteomes" id="UP000465035">
    <property type="component" value="Chromosome"/>
</dbReference>
<sequence length="641" mass="72208">MIQLKLALHNLVKSKNQSLPFIFSNSMWVIITYIFLSMIYNTNIKTNSYGTVANYILKLGLVFVILIAALSTFYAERLLSKQRMQELGLYSMLGLTKRHLRQIILLENSLFYMICIIIGSTLGMTFSKLAFMSLKSLLGASSLHQSFTLLPLLYVAVIFAGIFILIILFDFWGLRKVNPINLWAKSSQPEKEPKSHILLAVLGIIILLIGYYISVTVRPTGAAFGQFIIAIMFVVVGSYLVFITASISLLKALKKNQNYYYKPNHFISVSNMLYRMKQNGAGLASISLLCTSILVALIASVSLVAGQKNLINLWSPRDIQIVSKAPLSTTANQTIHRLANNYQITMSQPQTLIVTTPVMGALSGNQFNSQFNTKTEYTLSSLDLKQYNHLQNTNYHLKNNEVLLYAPGSNYSQRHLTIRGRTFKVKPVQRFNGAFVYSHTIYKSIFIVAANKTIAKQLNPQPYIYAQGFNTHGTKRHQKQFAKTVQKTLNIDPGNFTSKYIMRDLLKAMFGSLLFMGILISIVMICATTMIIYYKQVSEGYADKDHYHIMSKIGLSKKETKKAIQSQVLTVFTLPIIGAVLNLIFALPAIKSVLTIFSMYNLKILLIVSLLTISVLIISYMLIYLATTTMYRRIVENPSTD</sequence>
<evidence type="ECO:0000256" key="4">
    <source>
        <dbReference type="ARBA" id="ARBA00022989"/>
    </source>
</evidence>
<dbReference type="InterPro" id="IPR052536">
    <property type="entry name" value="ABC-4_Integral_Memb_Prot"/>
</dbReference>
<keyword evidence="3 6" id="KW-0812">Transmembrane</keyword>
<dbReference type="SMR" id="A0A6P1E3D8"/>
<gene>
    <name evidence="8" type="ORF">GQR93_01830</name>
</gene>
<dbReference type="GO" id="GO:0055085">
    <property type="term" value="P:transmembrane transport"/>
    <property type="evidence" value="ECO:0007669"/>
    <property type="project" value="UniProtKB-UniRule"/>
</dbReference>
<organism evidence="8 9">
    <name type="scientific">Lentilactobacillus hilgardii</name>
    <name type="common">Lactobacillus hilgardii</name>
    <dbReference type="NCBI Taxonomy" id="1588"/>
    <lineage>
        <taxon>Bacteria</taxon>
        <taxon>Bacillati</taxon>
        <taxon>Bacillota</taxon>
        <taxon>Bacilli</taxon>
        <taxon>Lactobacillales</taxon>
        <taxon>Lactobacillaceae</taxon>
        <taxon>Lentilactobacillus</taxon>
    </lineage>
</organism>
<dbReference type="InterPro" id="IPR003838">
    <property type="entry name" value="ABC3_permease_C"/>
</dbReference>
<dbReference type="RefSeq" id="WP_003551790.1">
    <property type="nucleotide sequence ID" value="NZ_CABKOL010000106.1"/>
</dbReference>
<feature type="transmembrane region" description="Helical" evidence="6">
    <location>
        <begin position="602"/>
        <end position="625"/>
    </location>
</feature>
<keyword evidence="5 6" id="KW-0472">Membrane</keyword>
<evidence type="ECO:0000256" key="2">
    <source>
        <dbReference type="ARBA" id="ARBA00022475"/>
    </source>
</evidence>
<dbReference type="AlphaFoldDB" id="A0A6P1E3D8"/>
<feature type="domain" description="ABC3 transporter permease C-terminal" evidence="7">
    <location>
        <begin position="61"/>
        <end position="179"/>
    </location>
</feature>
<reference evidence="8 9" key="1">
    <citation type="submission" date="2019-12" db="EMBL/GenBank/DDBJ databases">
        <title>Lactobacillus hilgardii FLUB.</title>
        <authorList>
            <person name="Gustaw K."/>
        </authorList>
    </citation>
    <scope>NUCLEOTIDE SEQUENCE [LARGE SCALE GENOMIC DNA]</scope>
    <source>
        <strain evidence="8 9">FLUB</strain>
    </source>
</reference>
<keyword evidence="6" id="KW-0813">Transport</keyword>
<evidence type="ECO:0000256" key="6">
    <source>
        <dbReference type="PIRNR" id="PIRNR018968"/>
    </source>
</evidence>
<evidence type="ECO:0000313" key="9">
    <source>
        <dbReference type="Proteomes" id="UP000465035"/>
    </source>
</evidence>
<dbReference type="PIRSF" id="PIRSF018968">
    <property type="entry name" value="ABC_permease_BceB"/>
    <property type="match status" value="1"/>
</dbReference>
<name>A0A6P1E3D8_LENHI</name>
<evidence type="ECO:0000313" key="8">
    <source>
        <dbReference type="EMBL" id="QHB51049.1"/>
    </source>
</evidence>
<feature type="transmembrane region" description="Helical" evidence="6">
    <location>
        <begin position="281"/>
        <end position="305"/>
    </location>
</feature>
<evidence type="ECO:0000256" key="5">
    <source>
        <dbReference type="ARBA" id="ARBA00023136"/>
    </source>
</evidence>
<feature type="transmembrane region" description="Helical" evidence="6">
    <location>
        <begin position="52"/>
        <end position="75"/>
    </location>
</feature>
<dbReference type="EMBL" id="CP047121">
    <property type="protein sequence ID" value="QHB51049.1"/>
    <property type="molecule type" value="Genomic_DNA"/>
</dbReference>
<feature type="transmembrane region" description="Helical" evidence="6">
    <location>
        <begin position="568"/>
        <end position="590"/>
    </location>
</feature>
<feature type="transmembrane region" description="Helical" evidence="6">
    <location>
        <begin position="508"/>
        <end position="534"/>
    </location>
</feature>
<protein>
    <submittedName>
        <fullName evidence="8">FtsX-like permease family protein</fullName>
    </submittedName>
</protein>
<evidence type="ECO:0000256" key="1">
    <source>
        <dbReference type="ARBA" id="ARBA00004651"/>
    </source>
</evidence>
<feature type="transmembrane region" description="Helical" evidence="6">
    <location>
        <begin position="227"/>
        <end position="250"/>
    </location>
</feature>
<evidence type="ECO:0000259" key="7">
    <source>
        <dbReference type="Pfam" id="PF02687"/>
    </source>
</evidence>
<feature type="transmembrane region" description="Helical" evidence="6">
    <location>
        <begin position="21"/>
        <end position="40"/>
    </location>
</feature>
<dbReference type="GeneID" id="69057094"/>
<feature type="transmembrane region" description="Helical" evidence="6">
    <location>
        <begin position="110"/>
        <end position="132"/>
    </location>
</feature>
<evidence type="ECO:0000256" key="3">
    <source>
        <dbReference type="ARBA" id="ARBA00022692"/>
    </source>
</evidence>
<keyword evidence="2 6" id="KW-1003">Cell membrane</keyword>